<dbReference type="InterPro" id="IPR012910">
    <property type="entry name" value="Plug_dom"/>
</dbReference>
<keyword evidence="4 10" id="KW-1134">Transmembrane beta strand</keyword>
<keyword evidence="6 11" id="KW-0798">TonB box</keyword>
<evidence type="ECO:0000256" key="10">
    <source>
        <dbReference type="PROSITE-ProRule" id="PRU01360"/>
    </source>
</evidence>
<protein>
    <recommendedName>
        <fullName evidence="16">TonB-dependent receptor</fullName>
    </recommendedName>
</protein>
<dbReference type="SUPFAM" id="SSF56935">
    <property type="entry name" value="Porins"/>
    <property type="match status" value="1"/>
</dbReference>
<evidence type="ECO:0000256" key="11">
    <source>
        <dbReference type="RuleBase" id="RU003357"/>
    </source>
</evidence>
<dbReference type="InterPro" id="IPR037066">
    <property type="entry name" value="Plug_dom_sf"/>
</dbReference>
<dbReference type="Proteomes" id="UP000231501">
    <property type="component" value="Unassembled WGS sequence"/>
</dbReference>
<feature type="domain" description="TonB-dependent receptor plug" evidence="13">
    <location>
        <begin position="88"/>
        <end position="207"/>
    </location>
</feature>
<feature type="domain" description="TonB-dependent receptor-like beta-barrel" evidence="12">
    <location>
        <begin position="475"/>
        <end position="981"/>
    </location>
</feature>
<evidence type="ECO:0000256" key="3">
    <source>
        <dbReference type="ARBA" id="ARBA00022448"/>
    </source>
</evidence>
<name>A0A2G9C4V7_9BURK</name>
<comment type="caution">
    <text evidence="14">The sequence shown here is derived from an EMBL/GenBank/DDBJ whole genome shotgun (WGS) entry which is preliminary data.</text>
</comment>
<keyword evidence="15" id="KW-1185">Reference proteome</keyword>
<evidence type="ECO:0000256" key="7">
    <source>
        <dbReference type="ARBA" id="ARBA00023136"/>
    </source>
</evidence>
<evidence type="ECO:0000256" key="4">
    <source>
        <dbReference type="ARBA" id="ARBA00022452"/>
    </source>
</evidence>
<dbReference type="Pfam" id="PF00593">
    <property type="entry name" value="TonB_dep_Rec_b-barrel"/>
    <property type="match status" value="1"/>
</dbReference>
<dbReference type="PROSITE" id="PS52016">
    <property type="entry name" value="TONB_DEPENDENT_REC_3"/>
    <property type="match status" value="1"/>
</dbReference>
<gene>
    <name evidence="14" type="ORF">CS062_19715</name>
</gene>
<evidence type="ECO:0000313" key="15">
    <source>
        <dbReference type="Proteomes" id="UP000231501"/>
    </source>
</evidence>
<evidence type="ECO:0000256" key="6">
    <source>
        <dbReference type="ARBA" id="ARBA00023077"/>
    </source>
</evidence>
<keyword evidence="8" id="KW-0675">Receptor</keyword>
<organism evidence="14 15">
    <name type="scientific">Roseateles chitinivorans</name>
    <dbReference type="NCBI Taxonomy" id="2917965"/>
    <lineage>
        <taxon>Bacteria</taxon>
        <taxon>Pseudomonadati</taxon>
        <taxon>Pseudomonadota</taxon>
        <taxon>Betaproteobacteria</taxon>
        <taxon>Burkholderiales</taxon>
        <taxon>Sphaerotilaceae</taxon>
        <taxon>Roseateles</taxon>
    </lineage>
</organism>
<keyword evidence="3 10" id="KW-0813">Transport</keyword>
<evidence type="ECO:0008006" key="16">
    <source>
        <dbReference type="Google" id="ProtNLM"/>
    </source>
</evidence>
<reference evidence="14 15" key="1">
    <citation type="submission" date="2017-11" db="EMBL/GenBank/DDBJ databases">
        <title>Draft genome sequence of Mitsuaria sp. HWN-4.</title>
        <authorList>
            <person name="Gundlapally S.R."/>
        </authorList>
    </citation>
    <scope>NUCLEOTIDE SEQUENCE [LARGE SCALE GENOMIC DNA]</scope>
    <source>
        <strain evidence="14 15">HWN-4</strain>
    </source>
</reference>
<dbReference type="InterPro" id="IPR036942">
    <property type="entry name" value="Beta-barrel_TonB_sf"/>
</dbReference>
<evidence type="ECO:0000259" key="13">
    <source>
        <dbReference type="Pfam" id="PF07715"/>
    </source>
</evidence>
<sequence length="1019" mass="109779">MGRGEPLLTVTLASPESCHRSDFHMVRRFSRPQRLHVLQWAAAAAALALASQAQAQQAATPTPSATPDDSKKLERVEITGTLIKRTDKETPSVVQSITREQIRNAGYANVEELLRANSAVDIGSIGDGAASGFVGGVSTISLRGFGSQGTLILINGRRTAPVAAVDVNFGRGSMINVNTIPKEAIERIDILKDGASAMYGSDAMAGVVNYILRKDYQGIEGSASYGANDRGVGATKNGSLTFGFGNLDTQRFNVFGGLEVSKRDSVMANELKDRGHLALQNQYLTSNGSLARFTPDSAASFYGNYYRVPTSLTGTTPINGINVANSSLSGANYLGTLSGCPPERTVGQGVPNRPAGFLPTTGSLPTGMCRFSLDDADEVVAKQDRTSGMVRGTFAINDALTAYADLMVSKTKTVEQRAPYALTTSLVTSGNPVATTWPKLDGSFLRQNAIILPVGHPDNPTNGTANAQQVQLIYRFEDLPTGDINVLRSTRLTAGLEGTAFGWDFDTAILFSQNDNERFQEGRVRSSLLNAAIANGSYRFGKQNSREAINSVSSTAYNEGKSRLVSWDVRGSRELFQLPGGPAAIAIGTELRKEKLEAIPDDVYSTGDYVGLVANGASGSRKSYAAFTELSLPVVKQLELQAAARYEHYDDFGNSTTGKAGFKWTALPSLMVFRGTAATGFRAPSISQIGNSFALSFHSFQERRVFDSLRCDTSNPNAPVSKAPVSNNRDCNVLGFTAVPSGTTSPGSLPTVISANPDLQPEKSNSFTFGMIFTPSRYADLAIDGWYFHRKNEIRSQRGVDIMDDYNANPAGNTQVVRDPNPQTWLPGVDNSGPIIMLVRQYGNNEWTKTSGIDYDLNLRLPPTAWGKFSLNVNGTYTARYDQVVVKGQAVQRQVGTTVSDISKTRASATFKWDTDQAGAWLRFNHADPLSSTLCSSLTAAQRTFLSNLNRCRVGRDRTIDLGGSYRGIKGLTLSASVMNLTNDYDRANGIPTVLSYYDTGATNLLGRRFTVGASYVFQ</sequence>
<evidence type="ECO:0000256" key="9">
    <source>
        <dbReference type="ARBA" id="ARBA00023237"/>
    </source>
</evidence>
<evidence type="ECO:0000256" key="1">
    <source>
        <dbReference type="ARBA" id="ARBA00004571"/>
    </source>
</evidence>
<evidence type="ECO:0000256" key="2">
    <source>
        <dbReference type="ARBA" id="ARBA00009810"/>
    </source>
</evidence>
<dbReference type="PANTHER" id="PTHR47234:SF2">
    <property type="entry name" value="TONB-DEPENDENT RECEPTOR"/>
    <property type="match status" value="1"/>
</dbReference>
<dbReference type="InterPro" id="IPR039426">
    <property type="entry name" value="TonB-dep_rcpt-like"/>
</dbReference>
<dbReference type="EMBL" id="PEOG01000064">
    <property type="protein sequence ID" value="PIM51453.1"/>
    <property type="molecule type" value="Genomic_DNA"/>
</dbReference>
<dbReference type="Pfam" id="PF07715">
    <property type="entry name" value="Plug"/>
    <property type="match status" value="1"/>
</dbReference>
<evidence type="ECO:0000313" key="14">
    <source>
        <dbReference type="EMBL" id="PIM51453.1"/>
    </source>
</evidence>
<comment type="similarity">
    <text evidence="2 10 11">Belongs to the TonB-dependent receptor family.</text>
</comment>
<keyword evidence="5 10" id="KW-0812">Transmembrane</keyword>
<dbReference type="GO" id="GO:0009279">
    <property type="term" value="C:cell outer membrane"/>
    <property type="evidence" value="ECO:0007669"/>
    <property type="project" value="UniProtKB-SubCell"/>
</dbReference>
<keyword evidence="7 10" id="KW-0472">Membrane</keyword>
<proteinExistence type="inferred from homology"/>
<comment type="subcellular location">
    <subcellularLocation>
        <location evidence="1 10">Cell outer membrane</location>
        <topology evidence="1 10">Multi-pass membrane protein</topology>
    </subcellularLocation>
</comment>
<evidence type="ECO:0000259" key="12">
    <source>
        <dbReference type="Pfam" id="PF00593"/>
    </source>
</evidence>
<evidence type="ECO:0000256" key="5">
    <source>
        <dbReference type="ARBA" id="ARBA00022692"/>
    </source>
</evidence>
<dbReference type="Gene3D" id="2.40.170.20">
    <property type="entry name" value="TonB-dependent receptor, beta-barrel domain"/>
    <property type="match status" value="1"/>
</dbReference>
<evidence type="ECO:0000256" key="8">
    <source>
        <dbReference type="ARBA" id="ARBA00023170"/>
    </source>
</evidence>
<accession>A0A2G9C4V7</accession>
<dbReference type="InterPro" id="IPR000531">
    <property type="entry name" value="Beta-barrel_TonB"/>
</dbReference>
<keyword evidence="9 10" id="KW-0998">Cell outer membrane</keyword>
<dbReference type="AlphaFoldDB" id="A0A2G9C4V7"/>
<dbReference type="Gene3D" id="2.170.130.10">
    <property type="entry name" value="TonB-dependent receptor, plug domain"/>
    <property type="match status" value="1"/>
</dbReference>
<dbReference type="PANTHER" id="PTHR47234">
    <property type="match status" value="1"/>
</dbReference>